<name>A0A1F5CAZ8_9BACT</name>
<accession>A0A1F5CAZ8</accession>
<protein>
    <recommendedName>
        <fullName evidence="9">Type II secretion system protein GspG C-terminal domain-containing protein</fullName>
    </recommendedName>
</protein>
<keyword evidence="4 6" id="KW-1133">Transmembrane helix</keyword>
<evidence type="ECO:0008006" key="9">
    <source>
        <dbReference type="Google" id="ProtNLM"/>
    </source>
</evidence>
<evidence type="ECO:0000256" key="6">
    <source>
        <dbReference type="SAM" id="Phobius"/>
    </source>
</evidence>
<evidence type="ECO:0000256" key="1">
    <source>
        <dbReference type="ARBA" id="ARBA00004167"/>
    </source>
</evidence>
<dbReference type="Gene3D" id="3.30.700.10">
    <property type="entry name" value="Glycoprotein, Type 4 Pilin"/>
    <property type="match status" value="1"/>
</dbReference>
<keyword evidence="3 6" id="KW-0812">Transmembrane</keyword>
<dbReference type="SUPFAM" id="SSF54523">
    <property type="entry name" value="Pili subunits"/>
    <property type="match status" value="1"/>
</dbReference>
<comment type="subcellular location">
    <subcellularLocation>
        <location evidence="1">Membrane</location>
        <topology evidence="1">Single-pass membrane protein</topology>
    </subcellularLocation>
</comment>
<evidence type="ECO:0000313" key="8">
    <source>
        <dbReference type="Proteomes" id="UP000177197"/>
    </source>
</evidence>
<reference evidence="7 8" key="1">
    <citation type="journal article" date="2016" name="Nat. Commun.">
        <title>Thousands of microbial genomes shed light on interconnected biogeochemical processes in an aquifer system.</title>
        <authorList>
            <person name="Anantharaman K."/>
            <person name="Brown C.T."/>
            <person name="Hug L.A."/>
            <person name="Sharon I."/>
            <person name="Castelle C.J."/>
            <person name="Probst A.J."/>
            <person name="Thomas B.C."/>
            <person name="Singh A."/>
            <person name="Wilkins M.J."/>
            <person name="Karaoz U."/>
            <person name="Brodie E.L."/>
            <person name="Williams K.H."/>
            <person name="Hubbard S.S."/>
            <person name="Banfield J.F."/>
        </authorList>
    </citation>
    <scope>NUCLEOTIDE SEQUENCE [LARGE SCALE GENOMIC DNA]</scope>
</reference>
<evidence type="ECO:0000256" key="3">
    <source>
        <dbReference type="ARBA" id="ARBA00022692"/>
    </source>
</evidence>
<evidence type="ECO:0000256" key="4">
    <source>
        <dbReference type="ARBA" id="ARBA00022989"/>
    </source>
</evidence>
<gene>
    <name evidence="7" type="ORF">A3I30_00210</name>
</gene>
<evidence type="ECO:0000256" key="2">
    <source>
        <dbReference type="ARBA" id="ARBA00022481"/>
    </source>
</evidence>
<dbReference type="AlphaFoldDB" id="A0A1F5CAZ8"/>
<dbReference type="InterPro" id="IPR045584">
    <property type="entry name" value="Pilin-like"/>
</dbReference>
<organism evidence="7 8">
    <name type="scientific">Candidatus Azambacteria bacterium RIFCSPLOWO2_02_FULL_44_14</name>
    <dbReference type="NCBI Taxonomy" id="1797306"/>
    <lineage>
        <taxon>Bacteria</taxon>
        <taxon>Candidatus Azamiibacteriota</taxon>
    </lineage>
</organism>
<dbReference type="PANTHER" id="PTHR30093:SF44">
    <property type="entry name" value="TYPE II SECRETION SYSTEM CORE PROTEIN G"/>
    <property type="match status" value="1"/>
</dbReference>
<dbReference type="InterPro" id="IPR012902">
    <property type="entry name" value="N_methyl_site"/>
</dbReference>
<dbReference type="Pfam" id="PF07963">
    <property type="entry name" value="N_methyl"/>
    <property type="match status" value="1"/>
</dbReference>
<evidence type="ECO:0000256" key="5">
    <source>
        <dbReference type="ARBA" id="ARBA00023136"/>
    </source>
</evidence>
<proteinExistence type="predicted"/>
<dbReference type="PANTHER" id="PTHR30093">
    <property type="entry name" value="GENERAL SECRETION PATHWAY PROTEIN G"/>
    <property type="match status" value="1"/>
</dbReference>
<sequence>MRGKKQTGFTFVELLVVIAIIGVLTAVIIPYLQTARKKSRDTSRVANALIIQEALERYFDMNRSYPTSLGALVPNYLPILPKDPFSALGCVGFINCNFFYAYYPAGGPTYYHLGINLEQSGSQTQLLRDDKDCKSNGAVPACPAGAVSYADNFIGTDSAGCNLLSDRYCYDIVNK</sequence>
<dbReference type="EMBL" id="MEYV01000014">
    <property type="protein sequence ID" value="OGD40021.1"/>
    <property type="molecule type" value="Genomic_DNA"/>
</dbReference>
<evidence type="ECO:0000313" key="7">
    <source>
        <dbReference type="EMBL" id="OGD40021.1"/>
    </source>
</evidence>
<keyword evidence="2" id="KW-0488">Methylation</keyword>
<comment type="caution">
    <text evidence="7">The sequence shown here is derived from an EMBL/GenBank/DDBJ whole genome shotgun (WGS) entry which is preliminary data.</text>
</comment>
<dbReference type="Proteomes" id="UP000177197">
    <property type="component" value="Unassembled WGS sequence"/>
</dbReference>
<dbReference type="NCBIfam" id="TIGR02532">
    <property type="entry name" value="IV_pilin_GFxxxE"/>
    <property type="match status" value="1"/>
</dbReference>
<dbReference type="GO" id="GO:0016020">
    <property type="term" value="C:membrane"/>
    <property type="evidence" value="ECO:0007669"/>
    <property type="project" value="UniProtKB-SubCell"/>
</dbReference>
<keyword evidence="5 6" id="KW-0472">Membrane</keyword>
<feature type="transmembrane region" description="Helical" evidence="6">
    <location>
        <begin position="12"/>
        <end position="32"/>
    </location>
</feature>